<dbReference type="Pfam" id="PF13304">
    <property type="entry name" value="AAA_21"/>
    <property type="match status" value="1"/>
</dbReference>
<dbReference type="GO" id="GO:0000731">
    <property type="term" value="P:DNA synthesis involved in DNA repair"/>
    <property type="evidence" value="ECO:0007669"/>
    <property type="project" value="TreeGrafter"/>
</dbReference>
<dbReference type="InterPro" id="IPR003141">
    <property type="entry name" value="Pol/His_phosphatase_N"/>
</dbReference>
<dbReference type="InterPro" id="IPR003959">
    <property type="entry name" value="ATPase_AAA_core"/>
</dbReference>
<dbReference type="SUPFAM" id="SSF89550">
    <property type="entry name" value="PHP domain-like"/>
    <property type="match status" value="1"/>
</dbReference>
<dbReference type="PANTHER" id="PTHR32182">
    <property type="entry name" value="DNA REPLICATION AND REPAIR PROTEIN RECF"/>
    <property type="match status" value="1"/>
</dbReference>
<organism evidence="3 4">
    <name type="scientific">Phocaeicola coprophilus</name>
    <dbReference type="NCBI Taxonomy" id="387090"/>
    <lineage>
        <taxon>Bacteria</taxon>
        <taxon>Pseudomonadati</taxon>
        <taxon>Bacteroidota</taxon>
        <taxon>Bacteroidia</taxon>
        <taxon>Bacteroidales</taxon>
        <taxon>Bacteroidaceae</taxon>
        <taxon>Phocaeicola</taxon>
    </lineage>
</organism>
<dbReference type="RefSeq" id="WP_118400752.1">
    <property type="nucleotide sequence ID" value="NZ_CABJGD010000028.1"/>
</dbReference>
<gene>
    <name evidence="3" type="ORF">DW921_11580</name>
</gene>
<keyword evidence="1" id="KW-0175">Coiled coil</keyword>
<dbReference type="InterPro" id="IPR016195">
    <property type="entry name" value="Pol/histidinol_Pase-like"/>
</dbReference>
<dbReference type="EMBL" id="QSFT01000028">
    <property type="protein sequence ID" value="RHA74004.1"/>
    <property type="molecule type" value="Genomic_DNA"/>
</dbReference>
<evidence type="ECO:0000259" key="2">
    <source>
        <dbReference type="SMART" id="SM00481"/>
    </source>
</evidence>
<dbReference type="SMART" id="SM00481">
    <property type="entry name" value="POLIIIAc"/>
    <property type="match status" value="1"/>
</dbReference>
<reference evidence="3 4" key="1">
    <citation type="submission" date="2018-08" db="EMBL/GenBank/DDBJ databases">
        <title>A genome reference for cultivated species of the human gut microbiota.</title>
        <authorList>
            <person name="Zou Y."/>
            <person name="Xue W."/>
            <person name="Luo G."/>
        </authorList>
    </citation>
    <scope>NUCLEOTIDE SEQUENCE [LARGE SCALE GENOMIC DNA]</scope>
    <source>
        <strain evidence="3 4">AM42-38</strain>
    </source>
</reference>
<dbReference type="Gene3D" id="3.20.20.140">
    <property type="entry name" value="Metal-dependent hydrolases"/>
    <property type="match status" value="1"/>
</dbReference>
<dbReference type="InterPro" id="IPR004013">
    <property type="entry name" value="PHP_dom"/>
</dbReference>
<dbReference type="NCBIfam" id="NF045780">
    <property type="entry name" value="TrlF_fam_ATP"/>
    <property type="match status" value="1"/>
</dbReference>
<dbReference type="Pfam" id="PF02811">
    <property type="entry name" value="PHP"/>
    <property type="match status" value="1"/>
</dbReference>
<accession>A0A413SXD9</accession>
<protein>
    <submittedName>
        <fullName evidence="3">Histidinol-phosphatase</fullName>
    </submittedName>
</protein>
<evidence type="ECO:0000256" key="1">
    <source>
        <dbReference type="SAM" id="Coils"/>
    </source>
</evidence>
<evidence type="ECO:0000313" key="3">
    <source>
        <dbReference type="EMBL" id="RHA74004.1"/>
    </source>
</evidence>
<dbReference type="CDD" id="cd07432">
    <property type="entry name" value="PHP_HisPPase"/>
    <property type="match status" value="1"/>
</dbReference>
<dbReference type="Proteomes" id="UP000283855">
    <property type="component" value="Unassembled WGS sequence"/>
</dbReference>
<feature type="domain" description="Polymerase/histidinol phosphatase N-terminal" evidence="2">
    <location>
        <begin position="10"/>
        <end position="83"/>
    </location>
</feature>
<dbReference type="GO" id="GO:0006302">
    <property type="term" value="P:double-strand break repair"/>
    <property type="evidence" value="ECO:0007669"/>
    <property type="project" value="InterPro"/>
</dbReference>
<comment type="caution">
    <text evidence="3">The sequence shown here is derived from an EMBL/GenBank/DDBJ whole genome shotgun (WGS) entry which is preliminary data.</text>
</comment>
<dbReference type="GO" id="GO:0005524">
    <property type="term" value="F:ATP binding"/>
    <property type="evidence" value="ECO:0007669"/>
    <property type="project" value="InterPro"/>
</dbReference>
<evidence type="ECO:0000313" key="4">
    <source>
        <dbReference type="Proteomes" id="UP000283855"/>
    </source>
</evidence>
<dbReference type="InterPro" id="IPR027417">
    <property type="entry name" value="P-loop_NTPase"/>
</dbReference>
<dbReference type="GO" id="GO:0016887">
    <property type="term" value="F:ATP hydrolysis activity"/>
    <property type="evidence" value="ECO:0007669"/>
    <property type="project" value="InterPro"/>
</dbReference>
<feature type="coiled-coil region" evidence="1">
    <location>
        <begin position="575"/>
        <end position="619"/>
    </location>
</feature>
<dbReference type="SUPFAM" id="SSF52540">
    <property type="entry name" value="P-loop containing nucleoside triphosphate hydrolases"/>
    <property type="match status" value="1"/>
</dbReference>
<dbReference type="Gene3D" id="3.40.50.300">
    <property type="entry name" value="P-loop containing nucleotide triphosphate hydrolases"/>
    <property type="match status" value="2"/>
</dbReference>
<proteinExistence type="predicted"/>
<dbReference type="InterPro" id="IPR054787">
    <property type="entry name" value="TrlF_ATPase"/>
</dbReference>
<dbReference type="PANTHER" id="PTHR32182:SF22">
    <property type="entry name" value="ATP-DEPENDENT ENDONUCLEASE, OLD FAMILY-RELATED"/>
    <property type="match status" value="1"/>
</dbReference>
<name>A0A413SXD9_9BACT</name>
<dbReference type="AlphaFoldDB" id="A0A413SXD9"/>
<sequence>MSNGALFYKADLHIHSYGPGTGSFDVTDVSNTPQAIVDTAIEKGLKVISITDHNQYINSQIAVQYARGKDILVIPGIEVSTTQGHLLLYFETIDKLQRFYVGLTFNHDNSICNQGIVECLNSAERLDGIGVLAHITLDSGFEKVINRFGPHMEQIFMCKNLLGLEITNKNEAHLYTDEDENSEHKKLLNLWRDSLDNKLHRDFAKLMSSDSHELIRLGNNAEGNNRLTRLKMPTLTFRSFHIALMSSESRVRLEDEIPVQRPIIKHIKLEGGLLDGVDIELSPNLTCIIGSRGAGKSTLLESIREATGNKSFSKVCESEVWPQNILLDYTDEAGQTQTFQREKNASVVNRSDPDSGITSIPIESYGQGDTASTIQHSEENPQVVINFLDAFLDLKLLEAQDSEYIELLRGNQSEMNKLRINIISLPNAKKALENERRKLKAMEQSKAAEIVKLHNALLQERDFRKTLIDDLNKLVKTYRDILGDTNLFDKVAEMSDDRIVVGKEYFFNVQRIINAFSVLVSSKSKELNDALAEKISELKTQLGLWKAKESEIQGQIDDKKQELIQQGIPFDLGKINQISKDIIDYEKKVAKLQDDQKRLVELFKERQELIQERQKNKREITRKHLAFAKKINENLKTSVDDFFVSIKYAESLYSPDFEDTLKTLMGWRTSQVMKSSVIARSIGVYDFVQAIKKKDIGVLKAIKYQGEQFLRDDEIDNIITTLNDGFKYEDLECLKYDDHPQITVTKFVDESGVRKNITKRISQLSLGQQQSVLLSILLLSDSDKPLLIDQPEDNLDSEFIFKTIVGNLRKIKEHRQVIIVTHNPNIAVLGDAELIIPLKSTSVHSQIISSGSIDNDDTIKLCCNILEGGDSAFKQRRNIYGF</sequence>